<proteinExistence type="predicted"/>
<feature type="transmembrane region" description="Helical" evidence="3">
    <location>
        <begin position="33"/>
        <end position="54"/>
    </location>
</feature>
<evidence type="ECO:0000313" key="6">
    <source>
        <dbReference type="Proteomes" id="UP001156666"/>
    </source>
</evidence>
<evidence type="ECO:0000256" key="3">
    <source>
        <dbReference type="SAM" id="Phobius"/>
    </source>
</evidence>
<dbReference type="RefSeq" id="WP_235294410.1">
    <property type="nucleotide sequence ID" value="NZ_BSOH01000015.1"/>
</dbReference>
<dbReference type="PANTHER" id="PTHR31302">
    <property type="entry name" value="TRANSMEMBRANE PROTEIN WITH METALLOPHOSPHOESTERASE DOMAIN-RELATED"/>
    <property type="match status" value="1"/>
</dbReference>
<keyword evidence="2" id="KW-0378">Hydrolase</keyword>
<reference evidence="5" key="1">
    <citation type="journal article" date="2014" name="Int. J. Syst. Evol. Microbiol.">
        <title>Complete genome sequence of Corynebacterium casei LMG S-19264T (=DSM 44701T), isolated from a smear-ripened cheese.</title>
        <authorList>
            <consortium name="US DOE Joint Genome Institute (JGI-PGF)"/>
            <person name="Walter F."/>
            <person name="Albersmeier A."/>
            <person name="Kalinowski J."/>
            <person name="Ruckert C."/>
        </authorList>
    </citation>
    <scope>NUCLEOTIDE SEQUENCE</scope>
    <source>
        <strain evidence="5">NBRC 108769</strain>
    </source>
</reference>
<sequence>MNRLPIFIIFSAFFLLLSYFAFSSIDFIFDQHVLAKSIFGSLVIIAVFGIYRGLNQFTGKPRTRGANFLIGFAFSFFISVLIYSIGLLIQNIIKGAVAMAMWDRSIYEHPIFWSNVAIFAIVVVLFLSMIYGITGGKYNYTVANVKVKIKNLPEVFRGFKVAQISDIHSGTFDSVQQVKKGVDLINAQSPDLFLFTGDLVNFNKDEIDPYIDTFSKIEAPFGKFSILGNHDYYGMAAVPENQRGSYWKEFDQKHELIGFELLRNENRRIAKDGQHFNLIGVENWGTGGFPKTGDLTKAMIGMDTEKPSILMSHDPSHWEHHVLKTKQIIDLTLSGHTHAMQFGINTKWLKWSPVKYRYKRWMGMYQENERQLYVNRGFGFLGFPGRVFMWPEITIFELEPMK</sequence>
<protein>
    <submittedName>
        <fullName evidence="5">Phosphoesterase</fullName>
    </submittedName>
</protein>
<name>A0AA37SQU8_9BACT</name>
<dbReference type="SUPFAM" id="SSF56300">
    <property type="entry name" value="Metallo-dependent phosphatases"/>
    <property type="match status" value="1"/>
</dbReference>
<dbReference type="CDD" id="cd07385">
    <property type="entry name" value="MPP_YkuE_C"/>
    <property type="match status" value="1"/>
</dbReference>
<dbReference type="InterPro" id="IPR004843">
    <property type="entry name" value="Calcineurin-like_PHP"/>
</dbReference>
<keyword evidence="3" id="KW-1133">Transmembrane helix</keyword>
<dbReference type="GO" id="GO:0046872">
    <property type="term" value="F:metal ion binding"/>
    <property type="evidence" value="ECO:0007669"/>
    <property type="project" value="UniProtKB-KW"/>
</dbReference>
<dbReference type="EMBL" id="BSOH01000015">
    <property type="protein sequence ID" value="GLR18160.1"/>
    <property type="molecule type" value="Genomic_DNA"/>
</dbReference>
<organism evidence="5 6">
    <name type="scientific">Portibacter lacus</name>
    <dbReference type="NCBI Taxonomy" id="1099794"/>
    <lineage>
        <taxon>Bacteria</taxon>
        <taxon>Pseudomonadati</taxon>
        <taxon>Bacteroidota</taxon>
        <taxon>Saprospiria</taxon>
        <taxon>Saprospirales</taxon>
        <taxon>Haliscomenobacteraceae</taxon>
        <taxon>Portibacter</taxon>
    </lineage>
</organism>
<accession>A0AA37SQU8</accession>
<dbReference type="AlphaFoldDB" id="A0AA37SQU8"/>
<feature type="domain" description="Calcineurin-like phosphoesterase" evidence="4">
    <location>
        <begin position="159"/>
        <end position="339"/>
    </location>
</feature>
<dbReference type="Gene3D" id="3.60.21.10">
    <property type="match status" value="1"/>
</dbReference>
<comment type="caution">
    <text evidence="5">The sequence shown here is derived from an EMBL/GenBank/DDBJ whole genome shotgun (WGS) entry which is preliminary data.</text>
</comment>
<feature type="transmembrane region" description="Helical" evidence="3">
    <location>
        <begin position="112"/>
        <end position="133"/>
    </location>
</feature>
<dbReference type="Pfam" id="PF00149">
    <property type="entry name" value="Metallophos"/>
    <property type="match status" value="1"/>
</dbReference>
<evidence type="ECO:0000256" key="1">
    <source>
        <dbReference type="ARBA" id="ARBA00022723"/>
    </source>
</evidence>
<keyword evidence="1" id="KW-0479">Metal-binding</keyword>
<dbReference type="PANTHER" id="PTHR31302:SF31">
    <property type="entry name" value="PHOSPHODIESTERASE YAEI"/>
    <property type="match status" value="1"/>
</dbReference>
<feature type="transmembrane region" description="Helical" evidence="3">
    <location>
        <begin position="66"/>
        <end position="92"/>
    </location>
</feature>
<gene>
    <name evidence="5" type="ORF">GCM10007940_27750</name>
</gene>
<dbReference type="GO" id="GO:0016020">
    <property type="term" value="C:membrane"/>
    <property type="evidence" value="ECO:0007669"/>
    <property type="project" value="GOC"/>
</dbReference>
<dbReference type="Proteomes" id="UP001156666">
    <property type="component" value="Unassembled WGS sequence"/>
</dbReference>
<reference evidence="5" key="2">
    <citation type="submission" date="2023-01" db="EMBL/GenBank/DDBJ databases">
        <title>Draft genome sequence of Portibacter lacus strain NBRC 108769.</title>
        <authorList>
            <person name="Sun Q."/>
            <person name="Mori K."/>
        </authorList>
    </citation>
    <scope>NUCLEOTIDE SEQUENCE</scope>
    <source>
        <strain evidence="5">NBRC 108769</strain>
    </source>
</reference>
<keyword evidence="3" id="KW-0472">Membrane</keyword>
<evidence type="ECO:0000256" key="2">
    <source>
        <dbReference type="ARBA" id="ARBA00022801"/>
    </source>
</evidence>
<evidence type="ECO:0000259" key="4">
    <source>
        <dbReference type="Pfam" id="PF00149"/>
    </source>
</evidence>
<keyword evidence="3" id="KW-0812">Transmembrane</keyword>
<dbReference type="GO" id="GO:0009245">
    <property type="term" value="P:lipid A biosynthetic process"/>
    <property type="evidence" value="ECO:0007669"/>
    <property type="project" value="TreeGrafter"/>
</dbReference>
<evidence type="ECO:0000313" key="5">
    <source>
        <dbReference type="EMBL" id="GLR18160.1"/>
    </source>
</evidence>
<keyword evidence="6" id="KW-1185">Reference proteome</keyword>
<dbReference type="InterPro" id="IPR051158">
    <property type="entry name" value="Metallophosphoesterase_sf"/>
</dbReference>
<dbReference type="GO" id="GO:0008758">
    <property type="term" value="F:UDP-2,3-diacylglucosamine hydrolase activity"/>
    <property type="evidence" value="ECO:0007669"/>
    <property type="project" value="TreeGrafter"/>
</dbReference>
<dbReference type="InterPro" id="IPR029052">
    <property type="entry name" value="Metallo-depent_PP-like"/>
</dbReference>